<protein>
    <submittedName>
        <fullName evidence="2">Uncharacterized protein</fullName>
    </submittedName>
</protein>
<keyword evidence="3" id="KW-1185">Reference proteome</keyword>
<dbReference type="Proteomes" id="UP001346149">
    <property type="component" value="Unassembled WGS sequence"/>
</dbReference>
<dbReference type="EMBL" id="JAXQNO010000023">
    <property type="protein sequence ID" value="KAK4765741.1"/>
    <property type="molecule type" value="Genomic_DNA"/>
</dbReference>
<organism evidence="2 3">
    <name type="scientific">Trapa natans</name>
    <name type="common">Water chestnut</name>
    <dbReference type="NCBI Taxonomy" id="22666"/>
    <lineage>
        <taxon>Eukaryota</taxon>
        <taxon>Viridiplantae</taxon>
        <taxon>Streptophyta</taxon>
        <taxon>Embryophyta</taxon>
        <taxon>Tracheophyta</taxon>
        <taxon>Spermatophyta</taxon>
        <taxon>Magnoliopsida</taxon>
        <taxon>eudicotyledons</taxon>
        <taxon>Gunneridae</taxon>
        <taxon>Pentapetalae</taxon>
        <taxon>rosids</taxon>
        <taxon>malvids</taxon>
        <taxon>Myrtales</taxon>
        <taxon>Lythraceae</taxon>
        <taxon>Trapa</taxon>
    </lineage>
</organism>
<reference evidence="2 3" key="1">
    <citation type="journal article" date="2023" name="Hortic Res">
        <title>Pangenome of water caltrop reveals structural variations and asymmetric subgenome divergence after allopolyploidization.</title>
        <authorList>
            <person name="Zhang X."/>
            <person name="Chen Y."/>
            <person name="Wang L."/>
            <person name="Yuan Y."/>
            <person name="Fang M."/>
            <person name="Shi L."/>
            <person name="Lu R."/>
            <person name="Comes H.P."/>
            <person name="Ma Y."/>
            <person name="Chen Y."/>
            <person name="Huang G."/>
            <person name="Zhou Y."/>
            <person name="Zheng Z."/>
            <person name="Qiu Y."/>
        </authorList>
    </citation>
    <scope>NUCLEOTIDE SEQUENCE [LARGE SCALE GENOMIC DNA]</scope>
    <source>
        <strain evidence="2">F231</strain>
    </source>
</reference>
<gene>
    <name evidence="2" type="ORF">SAY86_026831</name>
</gene>
<dbReference type="PANTHER" id="PTHR47541">
    <property type="entry name" value="TETRATRICOPEPTIDE REPEAT (TPR)-LIKE SUPERFAMILY PROTEIN"/>
    <property type="match status" value="1"/>
</dbReference>
<evidence type="ECO:0000313" key="3">
    <source>
        <dbReference type="Proteomes" id="UP001346149"/>
    </source>
</evidence>
<comment type="caution">
    <text evidence="2">The sequence shown here is derived from an EMBL/GenBank/DDBJ whole genome shotgun (WGS) entry which is preliminary data.</text>
</comment>
<sequence length="138" mass="15948">MLRAQTMVALKEYHSALFDVNRLMELNPSSEIYTNLQARLRIQLACHHLLHCNLIQNFYILHSPGHIKYGKPVRFSLSYLLLHFSSVAQGKSLAPIPESEVELDEEEEINDKGLRRNYASNLPNHDRRENEDANIPIL</sequence>
<accession>A0AAN7KKF9</accession>
<evidence type="ECO:0000313" key="2">
    <source>
        <dbReference type="EMBL" id="KAK4765741.1"/>
    </source>
</evidence>
<name>A0AAN7KKF9_TRANT</name>
<feature type="region of interest" description="Disordered" evidence="1">
    <location>
        <begin position="114"/>
        <end position="138"/>
    </location>
</feature>
<dbReference type="PANTHER" id="PTHR47541:SF1">
    <property type="entry name" value="TETRATRICOPEPTIDE REPEAT (TPR)-LIKE SUPERFAMILY PROTEIN"/>
    <property type="match status" value="1"/>
</dbReference>
<dbReference type="AlphaFoldDB" id="A0AAN7KKF9"/>
<evidence type="ECO:0000256" key="1">
    <source>
        <dbReference type="SAM" id="MobiDB-lite"/>
    </source>
</evidence>
<proteinExistence type="predicted"/>